<comment type="caution">
    <text evidence="1">The sequence shown here is derived from an EMBL/GenBank/DDBJ whole genome shotgun (WGS) entry which is preliminary data.</text>
</comment>
<dbReference type="EMBL" id="CAJOBJ010234086">
    <property type="protein sequence ID" value="CAF5061298.1"/>
    <property type="molecule type" value="Genomic_DNA"/>
</dbReference>
<evidence type="ECO:0000313" key="2">
    <source>
        <dbReference type="Proteomes" id="UP000681720"/>
    </source>
</evidence>
<feature type="non-terminal residue" evidence="1">
    <location>
        <position position="74"/>
    </location>
</feature>
<name>A0A8S3EK45_9BILA</name>
<gene>
    <name evidence="1" type="ORF">GIL414_LOCUS60540</name>
</gene>
<dbReference type="Proteomes" id="UP000681720">
    <property type="component" value="Unassembled WGS sequence"/>
</dbReference>
<organism evidence="1 2">
    <name type="scientific">Rotaria magnacalcarata</name>
    <dbReference type="NCBI Taxonomy" id="392030"/>
    <lineage>
        <taxon>Eukaryota</taxon>
        <taxon>Metazoa</taxon>
        <taxon>Spiralia</taxon>
        <taxon>Gnathifera</taxon>
        <taxon>Rotifera</taxon>
        <taxon>Eurotatoria</taxon>
        <taxon>Bdelloidea</taxon>
        <taxon>Philodinida</taxon>
        <taxon>Philodinidae</taxon>
        <taxon>Rotaria</taxon>
    </lineage>
</organism>
<accession>A0A8S3EK45</accession>
<reference evidence="1" key="1">
    <citation type="submission" date="2021-02" db="EMBL/GenBank/DDBJ databases">
        <authorList>
            <person name="Nowell W R."/>
        </authorList>
    </citation>
    <scope>NUCLEOTIDE SEQUENCE</scope>
</reference>
<protein>
    <submittedName>
        <fullName evidence="1">Uncharacterized protein</fullName>
    </submittedName>
</protein>
<sequence>MSREMDSFMGDLFRYHFGNLSERLKVNMALIDFNLARFRAIIKRFQLIRQLFYRRYMLFNNNANDLTSSQQQQQ</sequence>
<proteinExistence type="predicted"/>
<evidence type="ECO:0000313" key="1">
    <source>
        <dbReference type="EMBL" id="CAF5061298.1"/>
    </source>
</evidence>
<dbReference type="AlphaFoldDB" id="A0A8S3EK45"/>